<evidence type="ECO:0000256" key="6">
    <source>
        <dbReference type="ARBA" id="ARBA00022989"/>
    </source>
</evidence>
<keyword evidence="6 9" id="KW-1133">Transmembrane helix</keyword>
<comment type="caution">
    <text evidence="11">The sequence shown here is derived from an EMBL/GenBank/DDBJ whole genome shotgun (WGS) entry which is preliminary data.</text>
</comment>
<dbReference type="Pfam" id="PF01061">
    <property type="entry name" value="ABC2_membrane"/>
    <property type="match status" value="1"/>
</dbReference>
<dbReference type="Proteomes" id="UP000255207">
    <property type="component" value="Unassembled WGS sequence"/>
</dbReference>
<keyword evidence="8 9" id="KW-0472">Membrane</keyword>
<evidence type="ECO:0000259" key="10">
    <source>
        <dbReference type="Pfam" id="PF01061"/>
    </source>
</evidence>
<comment type="similarity">
    <text evidence="2">Belongs to the ABC-2 integral membrane protein family.</text>
</comment>
<feature type="transmembrane region" description="Helical" evidence="9">
    <location>
        <begin position="208"/>
        <end position="229"/>
    </location>
</feature>
<evidence type="ECO:0000256" key="4">
    <source>
        <dbReference type="ARBA" id="ARBA00022475"/>
    </source>
</evidence>
<protein>
    <submittedName>
        <fullName evidence="11">ABC transporter permease</fullName>
    </submittedName>
</protein>
<evidence type="ECO:0000256" key="3">
    <source>
        <dbReference type="ARBA" id="ARBA00022448"/>
    </source>
</evidence>
<proteinExistence type="inferred from homology"/>
<evidence type="ECO:0000256" key="8">
    <source>
        <dbReference type="ARBA" id="ARBA00023136"/>
    </source>
</evidence>
<keyword evidence="3" id="KW-0813">Transport</keyword>
<feature type="transmembrane region" description="Helical" evidence="9">
    <location>
        <begin position="94"/>
        <end position="114"/>
    </location>
</feature>
<evidence type="ECO:0000313" key="11">
    <source>
        <dbReference type="EMBL" id="RDJ23099.1"/>
    </source>
</evidence>
<dbReference type="PANTHER" id="PTHR30413:SF10">
    <property type="entry name" value="CAPSULE POLYSACCHARIDE EXPORT INNER-MEMBRANE PROTEIN CTRC"/>
    <property type="match status" value="1"/>
</dbReference>
<dbReference type="EMBL" id="QQTP01000009">
    <property type="protein sequence ID" value="RDJ23099.1"/>
    <property type="molecule type" value="Genomic_DNA"/>
</dbReference>
<keyword evidence="4" id="KW-1003">Cell membrane</keyword>
<keyword evidence="12" id="KW-1185">Reference proteome</keyword>
<evidence type="ECO:0000256" key="1">
    <source>
        <dbReference type="ARBA" id="ARBA00004651"/>
    </source>
</evidence>
<dbReference type="GO" id="GO:0005886">
    <property type="term" value="C:plasma membrane"/>
    <property type="evidence" value="ECO:0007669"/>
    <property type="project" value="UniProtKB-SubCell"/>
</dbReference>
<dbReference type="GO" id="GO:0015774">
    <property type="term" value="P:polysaccharide transport"/>
    <property type="evidence" value="ECO:0007669"/>
    <property type="project" value="UniProtKB-KW"/>
</dbReference>
<keyword evidence="5 9" id="KW-0812">Transmembrane</keyword>
<feature type="transmembrane region" description="Helical" evidence="9">
    <location>
        <begin position="51"/>
        <end position="73"/>
    </location>
</feature>
<comment type="subcellular location">
    <subcellularLocation>
        <location evidence="1">Cell membrane</location>
        <topology evidence="1">Multi-pass membrane protein</topology>
    </subcellularLocation>
</comment>
<keyword evidence="7" id="KW-0625">Polysaccharide transport</keyword>
<feature type="transmembrane region" description="Helical" evidence="9">
    <location>
        <begin position="157"/>
        <end position="173"/>
    </location>
</feature>
<keyword evidence="7" id="KW-0762">Sugar transport</keyword>
<gene>
    <name evidence="11" type="ORF">DWE98_17055</name>
</gene>
<evidence type="ECO:0000256" key="7">
    <source>
        <dbReference type="ARBA" id="ARBA00023047"/>
    </source>
</evidence>
<feature type="transmembrane region" description="Helical" evidence="9">
    <location>
        <begin position="120"/>
        <end position="145"/>
    </location>
</feature>
<evidence type="ECO:0000256" key="2">
    <source>
        <dbReference type="ARBA" id="ARBA00007783"/>
    </source>
</evidence>
<feature type="domain" description="ABC-2 type transporter transmembrane" evidence="10">
    <location>
        <begin position="5"/>
        <end position="199"/>
    </location>
</feature>
<sequence>MLGQSDIARRYKRSRLGQIWMTISMASMIFGMGLVYSTIFKQELGSYLPFLATGIVLWGFIAGCINEGAMAFIESDSIIRQTDLSKFTYILRVLTRNVLTFAHNFVIIPMVLLICGSPISWTILLFLPGLVLALLNLSWIAYLLAILSARFRDIPQIIQSVVQIAFFITPVMFRPHQLGADHPLLLLNPLAALLSVIRDPLLDIVPTAASYAIALGMAVLGWLLTLNFVRRYSRRIVYWL</sequence>
<organism evidence="11 12">
    <name type="scientific">Bosea caraganae</name>
    <dbReference type="NCBI Taxonomy" id="2763117"/>
    <lineage>
        <taxon>Bacteria</taxon>
        <taxon>Pseudomonadati</taxon>
        <taxon>Pseudomonadota</taxon>
        <taxon>Alphaproteobacteria</taxon>
        <taxon>Hyphomicrobiales</taxon>
        <taxon>Boseaceae</taxon>
        <taxon>Bosea</taxon>
    </lineage>
</organism>
<evidence type="ECO:0000256" key="9">
    <source>
        <dbReference type="SAM" id="Phobius"/>
    </source>
</evidence>
<name>A0A370L495_9HYPH</name>
<dbReference type="AlphaFoldDB" id="A0A370L495"/>
<accession>A0A370L495</accession>
<evidence type="ECO:0000313" key="12">
    <source>
        <dbReference type="Proteomes" id="UP000255207"/>
    </source>
</evidence>
<dbReference type="GO" id="GO:0140359">
    <property type="term" value="F:ABC-type transporter activity"/>
    <property type="evidence" value="ECO:0007669"/>
    <property type="project" value="InterPro"/>
</dbReference>
<feature type="transmembrane region" description="Helical" evidence="9">
    <location>
        <begin position="19"/>
        <end position="39"/>
    </location>
</feature>
<dbReference type="InterPro" id="IPR013525">
    <property type="entry name" value="ABC2_TM"/>
</dbReference>
<dbReference type="PANTHER" id="PTHR30413">
    <property type="entry name" value="INNER MEMBRANE TRANSPORT PERMEASE"/>
    <property type="match status" value="1"/>
</dbReference>
<evidence type="ECO:0000256" key="5">
    <source>
        <dbReference type="ARBA" id="ARBA00022692"/>
    </source>
</evidence>
<dbReference type="GO" id="GO:0015920">
    <property type="term" value="P:lipopolysaccharide transport"/>
    <property type="evidence" value="ECO:0007669"/>
    <property type="project" value="TreeGrafter"/>
</dbReference>
<reference evidence="12" key="1">
    <citation type="submission" date="2018-07" db="EMBL/GenBank/DDBJ databases">
        <authorList>
            <person name="Safronova V.I."/>
            <person name="Chirak E.R."/>
            <person name="Sazanova A.L."/>
        </authorList>
    </citation>
    <scope>NUCLEOTIDE SEQUENCE [LARGE SCALE GENOMIC DNA]</scope>
    <source>
        <strain evidence="12">RCAM04685</strain>
    </source>
</reference>